<dbReference type="Proteomes" id="UP000295058">
    <property type="component" value="Unassembled WGS sequence"/>
</dbReference>
<comment type="caution">
    <text evidence="2">The sequence shown here is derived from an EMBL/GenBank/DDBJ whole genome shotgun (WGS) entry which is preliminary data.</text>
</comment>
<name>A0A235CMX9_9GAMM</name>
<evidence type="ECO:0000313" key="4">
    <source>
        <dbReference type="Proteomes" id="UP000243640"/>
    </source>
</evidence>
<feature type="region of interest" description="Disordered" evidence="1">
    <location>
        <begin position="1"/>
        <end position="20"/>
    </location>
</feature>
<reference evidence="2 4" key="1">
    <citation type="submission" date="2017-08" db="EMBL/GenBank/DDBJ databases">
        <title>Draft Genome Sequence of the Marine Bacterium Oceanimonas baumannii ATCC 700832.</title>
        <authorList>
            <person name="Mcclelland W.D."/>
            <person name="Brennan M.A."/>
            <person name="Trachtenberg A.M."/>
            <person name="Maclea K.S."/>
        </authorList>
    </citation>
    <scope>NUCLEOTIDE SEQUENCE [LARGE SCALE GENOMIC DNA]</scope>
    <source>
        <strain evidence="2 4">ATCC 700832</strain>
    </source>
</reference>
<reference evidence="3 5" key="2">
    <citation type="submission" date="2019-03" db="EMBL/GenBank/DDBJ databases">
        <title>Genomic Encyclopedia of Archaeal and Bacterial Type Strains, Phase II (KMG-II): from individual species to whole genera.</title>
        <authorList>
            <person name="Goeker M."/>
        </authorList>
    </citation>
    <scope>NUCLEOTIDE SEQUENCE [LARGE SCALE GENOMIC DNA]</scope>
    <source>
        <strain evidence="3 5">DSM 15594</strain>
    </source>
</reference>
<evidence type="ECO:0000256" key="1">
    <source>
        <dbReference type="SAM" id="MobiDB-lite"/>
    </source>
</evidence>
<dbReference type="EMBL" id="SODO01000003">
    <property type="protein sequence ID" value="TDW60200.1"/>
    <property type="molecule type" value="Genomic_DNA"/>
</dbReference>
<evidence type="ECO:0000313" key="2">
    <source>
        <dbReference type="EMBL" id="OYD25789.1"/>
    </source>
</evidence>
<dbReference type="RefSeq" id="WP_094276978.1">
    <property type="nucleotide sequence ID" value="NZ_NQJF01000002.1"/>
</dbReference>
<evidence type="ECO:0000313" key="5">
    <source>
        <dbReference type="Proteomes" id="UP000295058"/>
    </source>
</evidence>
<proteinExistence type="predicted"/>
<evidence type="ECO:0000313" key="3">
    <source>
        <dbReference type="EMBL" id="TDW60200.1"/>
    </source>
</evidence>
<gene>
    <name evidence="2" type="ORF">B6S09_02820</name>
    <name evidence="3" type="ORF">LY04_01195</name>
</gene>
<keyword evidence="5" id="KW-1185">Reference proteome</keyword>
<dbReference type="AlphaFoldDB" id="A0A235CMX9"/>
<evidence type="ECO:0008006" key="6">
    <source>
        <dbReference type="Google" id="ProtNLM"/>
    </source>
</evidence>
<dbReference type="Proteomes" id="UP000243640">
    <property type="component" value="Unassembled WGS sequence"/>
</dbReference>
<sequence length="332" mass="35798">MQLASTRPGAVQTKLDPAGGVAAAPGLADKADGSKTLIAPGAGLSAPGRFQQWGRLSQAQSGVARLQAAEQSLNQAWQQLRSLAQRMQASGMSAGQQQKWGEQLSRLSEQLQQQGRLDARLQPKALEGNAARHRFQLDKVDLLSVKGSRERITLLLAGQQQAMGITIVPGQRPADTLAQLNRHVKPLGISAEAEQGKVQLVATDRAEAILRQPILMQGEGIRVPAGEAVLIKATPEPDALAPLLQAARKGELASEREHLQRVLTRIQDYTVRLQEQRRFILQQMADEWPAISGPASKTPLDNSGSPFEQLVSALVAQANVARHNAVALLRKE</sequence>
<dbReference type="OrthoDB" id="5760042at2"/>
<dbReference type="EMBL" id="NQJF01000002">
    <property type="protein sequence ID" value="OYD25789.1"/>
    <property type="molecule type" value="Genomic_DNA"/>
</dbReference>
<accession>A0A235CMX9</accession>
<protein>
    <recommendedName>
        <fullName evidence="6">Flagellin</fullName>
    </recommendedName>
</protein>
<organism evidence="2 4">
    <name type="scientific">Oceanimonas baumannii</name>
    <dbReference type="NCBI Taxonomy" id="129578"/>
    <lineage>
        <taxon>Bacteria</taxon>
        <taxon>Pseudomonadati</taxon>
        <taxon>Pseudomonadota</taxon>
        <taxon>Gammaproteobacteria</taxon>
        <taxon>Aeromonadales</taxon>
        <taxon>Aeromonadaceae</taxon>
        <taxon>Oceanimonas</taxon>
    </lineage>
</organism>